<dbReference type="Proteomes" id="UP000235786">
    <property type="component" value="Unassembled WGS sequence"/>
</dbReference>
<dbReference type="AlphaFoldDB" id="A0A2J6SAV6"/>
<feature type="region of interest" description="Disordered" evidence="2">
    <location>
        <begin position="363"/>
        <end position="384"/>
    </location>
</feature>
<protein>
    <submittedName>
        <fullName evidence="3">Uncharacterized protein</fullName>
    </submittedName>
</protein>
<dbReference type="PANTHER" id="PTHR42085:SF2">
    <property type="entry name" value="F-BOX DOMAIN-CONTAINING PROTEIN"/>
    <property type="match status" value="1"/>
</dbReference>
<proteinExistence type="predicted"/>
<keyword evidence="1" id="KW-0175">Coiled coil</keyword>
<feature type="coiled-coil region" evidence="1">
    <location>
        <begin position="26"/>
        <end position="53"/>
    </location>
</feature>
<evidence type="ECO:0000313" key="3">
    <source>
        <dbReference type="EMBL" id="PMD47882.1"/>
    </source>
</evidence>
<evidence type="ECO:0000313" key="4">
    <source>
        <dbReference type="Proteomes" id="UP000235786"/>
    </source>
</evidence>
<dbReference type="PANTHER" id="PTHR42085">
    <property type="entry name" value="F-BOX DOMAIN-CONTAINING PROTEIN"/>
    <property type="match status" value="1"/>
</dbReference>
<dbReference type="EMBL" id="KZ613938">
    <property type="protein sequence ID" value="PMD47882.1"/>
    <property type="molecule type" value="Genomic_DNA"/>
</dbReference>
<organism evidence="3 4">
    <name type="scientific">Hyaloscypha variabilis (strain UAMH 11265 / GT02V1 / F)</name>
    <name type="common">Meliniomyces variabilis</name>
    <dbReference type="NCBI Taxonomy" id="1149755"/>
    <lineage>
        <taxon>Eukaryota</taxon>
        <taxon>Fungi</taxon>
        <taxon>Dikarya</taxon>
        <taxon>Ascomycota</taxon>
        <taxon>Pezizomycotina</taxon>
        <taxon>Leotiomycetes</taxon>
        <taxon>Helotiales</taxon>
        <taxon>Hyaloscyphaceae</taxon>
        <taxon>Hyaloscypha</taxon>
        <taxon>Hyaloscypha variabilis</taxon>
    </lineage>
</organism>
<evidence type="ECO:0000256" key="2">
    <source>
        <dbReference type="SAM" id="MobiDB-lite"/>
    </source>
</evidence>
<keyword evidence="4" id="KW-1185">Reference proteome</keyword>
<gene>
    <name evidence="3" type="ORF">L207DRAFT_576644</name>
</gene>
<reference evidence="3 4" key="1">
    <citation type="submission" date="2016-04" db="EMBL/GenBank/DDBJ databases">
        <title>A degradative enzymes factory behind the ericoid mycorrhizal symbiosis.</title>
        <authorList>
            <consortium name="DOE Joint Genome Institute"/>
            <person name="Martino E."/>
            <person name="Morin E."/>
            <person name="Grelet G."/>
            <person name="Kuo A."/>
            <person name="Kohler A."/>
            <person name="Daghino S."/>
            <person name="Barry K."/>
            <person name="Choi C."/>
            <person name="Cichocki N."/>
            <person name="Clum A."/>
            <person name="Copeland A."/>
            <person name="Hainaut M."/>
            <person name="Haridas S."/>
            <person name="Labutti K."/>
            <person name="Lindquist E."/>
            <person name="Lipzen A."/>
            <person name="Khouja H.-R."/>
            <person name="Murat C."/>
            <person name="Ohm R."/>
            <person name="Olson A."/>
            <person name="Spatafora J."/>
            <person name="Veneault-Fourrey C."/>
            <person name="Henrissat B."/>
            <person name="Grigoriev I."/>
            <person name="Martin F."/>
            <person name="Perotto S."/>
        </authorList>
    </citation>
    <scope>NUCLEOTIDE SEQUENCE [LARGE SCALE GENOMIC DNA]</scope>
    <source>
        <strain evidence="3 4">F</strain>
    </source>
</reference>
<accession>A0A2J6SAV6</accession>
<sequence>MSNHNHHGLPPGYRHVCMMEGPDPTASLASRRYDALENENKSHIDEIKRLKAILAAHKIPSDPAVNFAVHPRRLTLRRSTQAPTKPLPKLPIEIQLRILRFALTSPDPIIDPFYKRRRDILTKKEWEQCTMQINIHFLATCKAFQIEGLQMLFANNSFIFTQVRALENFAKLPTHLRSTITQVTLRVVGRYYDEVAGKRDLTGNVPYHTSINQLMMPIIARPPGMINDKGIQAYCWEQVADFLRALLMPTPPSVFRQKLLPRLDTLRIDLVNFCDHLPHGGYQFSSLVRWHVGQIVDELLVTGAPEDDMDEGYSNEEKVLHQLVRDEGLVGSAAPQFVSTSKSLKPLRGRGIAQQVVRADKEPKYQSAKAPIHPEGGEHPPSIYKPGRTIWKWTSDSLADPEKRWIEFHRRTGMPADDFYDEMDMWSDLDDGSF</sequence>
<evidence type="ECO:0000256" key="1">
    <source>
        <dbReference type="SAM" id="Coils"/>
    </source>
</evidence>
<name>A0A2J6SAV6_HYAVF</name>
<dbReference type="InterPro" id="IPR038883">
    <property type="entry name" value="AN11006-like"/>
</dbReference>
<dbReference type="OrthoDB" id="5279415at2759"/>